<dbReference type="AlphaFoldDB" id="A0A5C7VYW7"/>
<name>A0A5C7VYW7_9PROT</name>
<accession>A0A5C7VYW7</accession>
<comment type="caution">
    <text evidence="1">The sequence shown here is derived from an EMBL/GenBank/DDBJ whole genome shotgun (WGS) entry which is preliminary data.</text>
</comment>
<sequence length="164" mass="17216">MGKNLTEIIDAAANGASVGVVVVTNQDNGIASYAKGSLIYHAAAFTGPFFLPARLSTTGGKPLEYFFSDRLLDIDPPSPPGSLGHDLRQPFSANKTDTLGLSLSLLGFGQRTAKFTLHSWGNATFNVALEPQGNLLVGVGPPVGNQTNHAVYVVSFTGFSNPPR</sequence>
<protein>
    <submittedName>
        <fullName evidence="1">Uncharacterized protein</fullName>
    </submittedName>
</protein>
<proteinExistence type="predicted"/>
<dbReference type="EMBL" id="SSFX01000007">
    <property type="protein sequence ID" value="TXI30771.1"/>
    <property type="molecule type" value="Genomic_DNA"/>
</dbReference>
<reference evidence="1 2" key="1">
    <citation type="submission" date="2018-09" db="EMBL/GenBank/DDBJ databases">
        <title>Metagenome Assembled Genomes from an Advanced Water Purification Facility.</title>
        <authorList>
            <person name="Stamps B.W."/>
            <person name="Spear J.R."/>
        </authorList>
    </citation>
    <scope>NUCLEOTIDE SEQUENCE [LARGE SCALE GENOMIC DNA]</scope>
    <source>
        <strain evidence="1">Bin_54_1</strain>
    </source>
</reference>
<gene>
    <name evidence="1" type="ORF">E6Q60_00595</name>
</gene>
<organism evidence="1 2">
    <name type="scientific">Nitrosomonas oligotropha</name>
    <dbReference type="NCBI Taxonomy" id="42354"/>
    <lineage>
        <taxon>Bacteria</taxon>
        <taxon>Pseudomonadati</taxon>
        <taxon>Pseudomonadota</taxon>
        <taxon>Betaproteobacteria</taxon>
        <taxon>Nitrosomonadales</taxon>
        <taxon>Nitrosomonadaceae</taxon>
        <taxon>Nitrosomonas</taxon>
    </lineage>
</organism>
<dbReference type="Proteomes" id="UP000321055">
    <property type="component" value="Unassembled WGS sequence"/>
</dbReference>
<evidence type="ECO:0000313" key="2">
    <source>
        <dbReference type="Proteomes" id="UP000321055"/>
    </source>
</evidence>
<evidence type="ECO:0000313" key="1">
    <source>
        <dbReference type="EMBL" id="TXI30771.1"/>
    </source>
</evidence>